<dbReference type="EMBL" id="BGPR01000368">
    <property type="protein sequence ID" value="GBM16114.1"/>
    <property type="molecule type" value="Genomic_DNA"/>
</dbReference>
<keyword evidence="2" id="KW-1185">Reference proteome</keyword>
<accession>A0A4Y2DJS7</accession>
<gene>
    <name evidence="1" type="ORF">AVEN_163140_1</name>
</gene>
<dbReference type="Proteomes" id="UP000499080">
    <property type="component" value="Unassembled WGS sequence"/>
</dbReference>
<name>A0A4Y2DJS7_ARAVE</name>
<sequence length="113" mass="13080">MYFQPAYNDNHFLNLPAYKDNFTFFRKLVLYNPDPTTTALENNKLWSKMSENRGIGGRNQRLLYQEIRFGARIGICTDVSLPPIPAGHKVVYLHLALQTDHFSLKFAFDELSP</sequence>
<organism evidence="1 2">
    <name type="scientific">Araneus ventricosus</name>
    <name type="common">Orbweaver spider</name>
    <name type="synonym">Epeira ventricosa</name>
    <dbReference type="NCBI Taxonomy" id="182803"/>
    <lineage>
        <taxon>Eukaryota</taxon>
        <taxon>Metazoa</taxon>
        <taxon>Ecdysozoa</taxon>
        <taxon>Arthropoda</taxon>
        <taxon>Chelicerata</taxon>
        <taxon>Arachnida</taxon>
        <taxon>Araneae</taxon>
        <taxon>Araneomorphae</taxon>
        <taxon>Entelegynae</taxon>
        <taxon>Araneoidea</taxon>
        <taxon>Araneidae</taxon>
        <taxon>Araneus</taxon>
    </lineage>
</organism>
<dbReference type="AlphaFoldDB" id="A0A4Y2DJS7"/>
<evidence type="ECO:0000313" key="2">
    <source>
        <dbReference type="Proteomes" id="UP000499080"/>
    </source>
</evidence>
<proteinExistence type="predicted"/>
<protein>
    <submittedName>
        <fullName evidence="1">Uncharacterized protein</fullName>
    </submittedName>
</protein>
<reference evidence="1 2" key="1">
    <citation type="journal article" date="2019" name="Sci. Rep.">
        <title>Orb-weaving spider Araneus ventricosus genome elucidates the spidroin gene catalogue.</title>
        <authorList>
            <person name="Kono N."/>
            <person name="Nakamura H."/>
            <person name="Ohtoshi R."/>
            <person name="Moran D.A.P."/>
            <person name="Shinohara A."/>
            <person name="Yoshida Y."/>
            <person name="Fujiwara M."/>
            <person name="Mori M."/>
            <person name="Tomita M."/>
            <person name="Arakawa K."/>
        </authorList>
    </citation>
    <scope>NUCLEOTIDE SEQUENCE [LARGE SCALE GENOMIC DNA]</scope>
</reference>
<comment type="caution">
    <text evidence="1">The sequence shown here is derived from an EMBL/GenBank/DDBJ whole genome shotgun (WGS) entry which is preliminary data.</text>
</comment>
<evidence type="ECO:0000313" key="1">
    <source>
        <dbReference type="EMBL" id="GBM16114.1"/>
    </source>
</evidence>